<dbReference type="InterPro" id="IPR027417">
    <property type="entry name" value="P-loop_NTPase"/>
</dbReference>
<comment type="caution">
    <text evidence="4">The sequence shown here is derived from an EMBL/GenBank/DDBJ whole genome shotgun (WGS) entry which is preliminary data.</text>
</comment>
<gene>
    <name evidence="4" type="ORF">PEVE_00006215</name>
</gene>
<dbReference type="NCBIfam" id="TIGR00231">
    <property type="entry name" value="small_GTP"/>
    <property type="match status" value="1"/>
</dbReference>
<dbReference type="SMART" id="SM00173">
    <property type="entry name" value="RAS"/>
    <property type="match status" value="1"/>
</dbReference>
<keyword evidence="2" id="KW-0547">Nucleotide-binding</keyword>
<dbReference type="PRINTS" id="PR00449">
    <property type="entry name" value="RASTRNSFRMNG"/>
</dbReference>
<evidence type="ECO:0000313" key="5">
    <source>
        <dbReference type="Proteomes" id="UP001159427"/>
    </source>
</evidence>
<dbReference type="SMART" id="SM00175">
    <property type="entry name" value="RAB"/>
    <property type="match status" value="1"/>
</dbReference>
<dbReference type="PANTHER" id="PTHR47978">
    <property type="match status" value="1"/>
</dbReference>
<dbReference type="Gene3D" id="3.40.50.300">
    <property type="entry name" value="P-loop containing nucleotide triphosphate hydrolases"/>
    <property type="match status" value="1"/>
</dbReference>
<dbReference type="InterPro" id="IPR001806">
    <property type="entry name" value="Small_GTPase"/>
</dbReference>
<evidence type="ECO:0000256" key="3">
    <source>
        <dbReference type="SAM" id="MobiDB-lite"/>
    </source>
</evidence>
<reference evidence="4 5" key="1">
    <citation type="submission" date="2022-05" db="EMBL/GenBank/DDBJ databases">
        <authorList>
            <consortium name="Genoscope - CEA"/>
            <person name="William W."/>
        </authorList>
    </citation>
    <scope>NUCLEOTIDE SEQUENCE [LARGE SCALE GENOMIC DNA]</scope>
</reference>
<proteinExistence type="inferred from homology"/>
<dbReference type="PROSITE" id="PS51421">
    <property type="entry name" value="RAS"/>
    <property type="match status" value="1"/>
</dbReference>
<dbReference type="SMART" id="SM00174">
    <property type="entry name" value="RHO"/>
    <property type="match status" value="1"/>
</dbReference>
<dbReference type="EMBL" id="CALNXI010000014">
    <property type="protein sequence ID" value="CAH3014816.1"/>
    <property type="molecule type" value="Genomic_DNA"/>
</dbReference>
<comment type="similarity">
    <text evidence="1">Belongs to the small GTPase superfamily. Rab family.</text>
</comment>
<evidence type="ECO:0000256" key="1">
    <source>
        <dbReference type="ARBA" id="ARBA00006270"/>
    </source>
</evidence>
<dbReference type="SUPFAM" id="SSF52540">
    <property type="entry name" value="P-loop containing nucleoside triphosphate hydrolases"/>
    <property type="match status" value="1"/>
</dbReference>
<evidence type="ECO:0008006" key="6">
    <source>
        <dbReference type="Google" id="ProtNLM"/>
    </source>
</evidence>
<feature type="region of interest" description="Disordered" evidence="3">
    <location>
        <begin position="195"/>
        <end position="218"/>
    </location>
</feature>
<sequence>MQSIAKKKADMKIVILGDASVGKTSLIQRYLQGVFNEDKISTLGASFFLKQWGPYNVAIWDTAGEERFSGLSSFYCRSASAAIVAYDITQGRSFQVLKERHLQLLEAAEPNCLIVVVGTKTDLVTRDTREVPSSAGEKLAIEQNERKGRPRSGFSVHPFFETSAKTGNNVDKVFEFILNTCLPLDDEETARNSLRKMSGLNVEQKSPKSRSHESKSCC</sequence>
<dbReference type="PROSITE" id="PS51419">
    <property type="entry name" value="RAB"/>
    <property type="match status" value="1"/>
</dbReference>
<organism evidence="4 5">
    <name type="scientific">Porites evermanni</name>
    <dbReference type="NCBI Taxonomy" id="104178"/>
    <lineage>
        <taxon>Eukaryota</taxon>
        <taxon>Metazoa</taxon>
        <taxon>Cnidaria</taxon>
        <taxon>Anthozoa</taxon>
        <taxon>Hexacorallia</taxon>
        <taxon>Scleractinia</taxon>
        <taxon>Fungiina</taxon>
        <taxon>Poritidae</taxon>
        <taxon>Porites</taxon>
    </lineage>
</organism>
<name>A0ABN8LH61_9CNID</name>
<dbReference type="Proteomes" id="UP001159427">
    <property type="component" value="Unassembled WGS sequence"/>
</dbReference>
<evidence type="ECO:0000256" key="2">
    <source>
        <dbReference type="ARBA" id="ARBA00022741"/>
    </source>
</evidence>
<dbReference type="SMART" id="SM00176">
    <property type="entry name" value="RAN"/>
    <property type="match status" value="1"/>
</dbReference>
<dbReference type="InterPro" id="IPR005225">
    <property type="entry name" value="Small_GTP-bd"/>
</dbReference>
<dbReference type="Pfam" id="PF00071">
    <property type="entry name" value="Ras"/>
    <property type="match status" value="1"/>
</dbReference>
<accession>A0ABN8LH61</accession>
<protein>
    <recommendedName>
        <fullName evidence="6">Ras-related protein Rab-20</fullName>
    </recommendedName>
</protein>
<evidence type="ECO:0000313" key="4">
    <source>
        <dbReference type="EMBL" id="CAH3014816.1"/>
    </source>
</evidence>
<keyword evidence="5" id="KW-1185">Reference proteome</keyword>